<organism evidence="1 2">
    <name type="scientific">Apatococcus lobatus</name>
    <dbReference type="NCBI Taxonomy" id="904363"/>
    <lineage>
        <taxon>Eukaryota</taxon>
        <taxon>Viridiplantae</taxon>
        <taxon>Chlorophyta</taxon>
        <taxon>core chlorophytes</taxon>
        <taxon>Trebouxiophyceae</taxon>
        <taxon>Chlorellales</taxon>
        <taxon>Chlorellaceae</taxon>
        <taxon>Apatococcus</taxon>
    </lineage>
</organism>
<dbReference type="AlphaFoldDB" id="A0AAW1Q5J9"/>
<sequence length="145" mass="16457">MPPRRAASYNGPFMIPKPYEPKFIAAHVPGKRLRVIPRTGMDEDLLFFQGQPIVLHPDMVAPPAPPPAPLPLFFFLEKLLEELLDHLLARPLPAPGPPRVRRLRRLQRLRVLAWPPQGPPAHRVLPALQRRVLRRQTLMGGAFCT</sequence>
<accession>A0AAW1Q5J9</accession>
<proteinExistence type="predicted"/>
<name>A0AAW1Q5J9_9CHLO</name>
<evidence type="ECO:0000313" key="2">
    <source>
        <dbReference type="Proteomes" id="UP001438707"/>
    </source>
</evidence>
<dbReference type="Proteomes" id="UP001438707">
    <property type="component" value="Unassembled WGS sequence"/>
</dbReference>
<protein>
    <submittedName>
        <fullName evidence="1">Uncharacterized protein</fullName>
    </submittedName>
</protein>
<reference evidence="1 2" key="1">
    <citation type="journal article" date="2024" name="Nat. Commun.">
        <title>Phylogenomics reveals the evolutionary origins of lichenization in chlorophyte algae.</title>
        <authorList>
            <person name="Puginier C."/>
            <person name="Libourel C."/>
            <person name="Otte J."/>
            <person name="Skaloud P."/>
            <person name="Haon M."/>
            <person name="Grisel S."/>
            <person name="Petersen M."/>
            <person name="Berrin J.G."/>
            <person name="Delaux P.M."/>
            <person name="Dal Grande F."/>
            <person name="Keller J."/>
        </authorList>
    </citation>
    <scope>NUCLEOTIDE SEQUENCE [LARGE SCALE GENOMIC DNA]</scope>
    <source>
        <strain evidence="1 2">SAG 2145</strain>
    </source>
</reference>
<dbReference type="EMBL" id="JALJOS010000091">
    <property type="protein sequence ID" value="KAK9816140.1"/>
    <property type="molecule type" value="Genomic_DNA"/>
</dbReference>
<evidence type="ECO:0000313" key="1">
    <source>
        <dbReference type="EMBL" id="KAK9816140.1"/>
    </source>
</evidence>
<keyword evidence="2" id="KW-1185">Reference proteome</keyword>
<comment type="caution">
    <text evidence="1">The sequence shown here is derived from an EMBL/GenBank/DDBJ whole genome shotgun (WGS) entry which is preliminary data.</text>
</comment>
<gene>
    <name evidence="1" type="ORF">WJX74_007220</name>
</gene>